<evidence type="ECO:0000256" key="1">
    <source>
        <dbReference type="SAM" id="Phobius"/>
    </source>
</evidence>
<organism evidence="3 4">
    <name type="scientific">Erwinia tracheiphila</name>
    <dbReference type="NCBI Taxonomy" id="65700"/>
    <lineage>
        <taxon>Bacteria</taxon>
        <taxon>Pseudomonadati</taxon>
        <taxon>Pseudomonadota</taxon>
        <taxon>Gammaproteobacteria</taxon>
        <taxon>Enterobacterales</taxon>
        <taxon>Erwiniaceae</taxon>
        <taxon>Erwinia</taxon>
    </lineage>
</organism>
<dbReference type="Proteomes" id="UP000264980">
    <property type="component" value="Chromosome"/>
</dbReference>
<gene>
    <name evidence="2" type="ORF">AV903_25640</name>
    <name evidence="3" type="ORF">SY86_14845</name>
</gene>
<sequence length="70" mass="7774">MLTKKCPVGVVINRVIFTLNLAAQVFFEVLSALYGVLLTPPSMKAAFIAGFRELTVGMETWLWHYGLSRG</sequence>
<dbReference type="EMBL" id="CP013970">
    <property type="protein sequence ID" value="AXF78611.1"/>
    <property type="molecule type" value="Genomic_DNA"/>
</dbReference>
<accession>A0A0M2KBY1</accession>
<keyword evidence="1" id="KW-0812">Transmembrane</keyword>
<dbReference type="AlphaFoldDB" id="A0A0M2KBY1"/>
<reference evidence="3 4" key="1">
    <citation type="submission" date="2015-01" db="EMBL/GenBank/DDBJ databases">
        <title>Erwinia tracheiphila.</title>
        <authorList>
            <person name="Shapiro L.R."/>
        </authorList>
    </citation>
    <scope>NUCLEOTIDE SEQUENCE [LARGE SCALE GENOMIC DNA]</scope>
    <source>
        <strain evidence="3 4">BuffGH</strain>
    </source>
</reference>
<dbReference type="PATRIC" id="fig|65700.7.peg.3728"/>
<evidence type="ECO:0000313" key="3">
    <source>
        <dbReference type="EMBL" id="KKF36429.1"/>
    </source>
</evidence>
<protein>
    <submittedName>
        <fullName evidence="3">Uncharacterized protein</fullName>
    </submittedName>
</protein>
<proteinExistence type="predicted"/>
<name>A0A0M2KBY1_9GAMM</name>
<evidence type="ECO:0000313" key="5">
    <source>
        <dbReference type="Proteomes" id="UP000264980"/>
    </source>
</evidence>
<dbReference type="RefSeq" id="WP_016192815.1">
    <property type="nucleotide sequence ID" value="NZ_CP013970.1"/>
</dbReference>
<keyword evidence="4" id="KW-1185">Reference proteome</keyword>
<keyword evidence="1" id="KW-0472">Membrane</keyword>
<dbReference type="Proteomes" id="UP000033924">
    <property type="component" value="Unassembled WGS sequence"/>
</dbReference>
<feature type="transmembrane region" description="Helical" evidence="1">
    <location>
        <begin position="15"/>
        <end position="37"/>
    </location>
</feature>
<keyword evidence="1" id="KW-1133">Transmembrane helix</keyword>
<evidence type="ECO:0000313" key="2">
    <source>
        <dbReference type="EMBL" id="AXF78611.1"/>
    </source>
</evidence>
<reference evidence="2 5" key="2">
    <citation type="submission" date="2016-01" db="EMBL/GenBank/DDBJ databases">
        <authorList>
            <person name="Oliw E.H."/>
        </authorList>
    </citation>
    <scope>NUCLEOTIDE SEQUENCE [LARGE SCALE GENOMIC DNA]</scope>
    <source>
        <strain evidence="2 5">MDcuke</strain>
    </source>
</reference>
<dbReference type="EMBL" id="JXNU01000003">
    <property type="protein sequence ID" value="KKF36429.1"/>
    <property type="molecule type" value="Genomic_DNA"/>
</dbReference>
<evidence type="ECO:0000313" key="4">
    <source>
        <dbReference type="Proteomes" id="UP000033924"/>
    </source>
</evidence>